<dbReference type="Proteomes" id="UP000013827">
    <property type="component" value="Unassembled WGS sequence"/>
</dbReference>
<sequence>MRVAVCLSGYADVIALPAYQRHLLAAFMPLRSDASVTFELLLHLDGTLLHESEKHLLLKASQTLDAAELKVYNSTPTRPNPVPGRVMCRPDQLSKKVACDCLTVGYIQNVKLRGCLASIKAREAAMSAPFDLVVRMRSDIEFGFSVPAAAQWARLREGIVWAGMVEPRSLLGLEEVGLIDDQFAVLPRAIAAAYLSGPADDIEACVPAQPNRTEQGWCPGRWHWAECRFLRALRQRALSLPGPLLAAQFPALRNASMLTCGERRRGSAAGCLTTGARRRSEGNTMRLRHVRAVAGTLLSERLPPSHFPPEALVGKHPATRTTGRAHTKQKEL</sequence>
<organism evidence="2 3">
    <name type="scientific">Emiliania huxleyi (strain CCMP1516)</name>
    <dbReference type="NCBI Taxonomy" id="280463"/>
    <lineage>
        <taxon>Eukaryota</taxon>
        <taxon>Haptista</taxon>
        <taxon>Haptophyta</taxon>
        <taxon>Prymnesiophyceae</taxon>
        <taxon>Isochrysidales</taxon>
        <taxon>Noelaerhabdaceae</taxon>
        <taxon>Emiliania</taxon>
    </lineage>
</organism>
<protein>
    <submittedName>
        <fullName evidence="2">Uncharacterized protein</fullName>
    </submittedName>
</protein>
<evidence type="ECO:0000313" key="2">
    <source>
        <dbReference type="EnsemblProtists" id="EOD27917"/>
    </source>
</evidence>
<reference evidence="3" key="1">
    <citation type="journal article" date="2013" name="Nature">
        <title>Pan genome of the phytoplankton Emiliania underpins its global distribution.</title>
        <authorList>
            <person name="Read B.A."/>
            <person name="Kegel J."/>
            <person name="Klute M.J."/>
            <person name="Kuo A."/>
            <person name="Lefebvre S.C."/>
            <person name="Maumus F."/>
            <person name="Mayer C."/>
            <person name="Miller J."/>
            <person name="Monier A."/>
            <person name="Salamov A."/>
            <person name="Young J."/>
            <person name="Aguilar M."/>
            <person name="Claverie J.M."/>
            <person name="Frickenhaus S."/>
            <person name="Gonzalez K."/>
            <person name="Herman E.K."/>
            <person name="Lin Y.C."/>
            <person name="Napier J."/>
            <person name="Ogata H."/>
            <person name="Sarno A.F."/>
            <person name="Shmutz J."/>
            <person name="Schroeder D."/>
            <person name="de Vargas C."/>
            <person name="Verret F."/>
            <person name="von Dassow P."/>
            <person name="Valentin K."/>
            <person name="Van de Peer Y."/>
            <person name="Wheeler G."/>
            <person name="Dacks J.B."/>
            <person name="Delwiche C.F."/>
            <person name="Dyhrman S.T."/>
            <person name="Glockner G."/>
            <person name="John U."/>
            <person name="Richards T."/>
            <person name="Worden A.Z."/>
            <person name="Zhang X."/>
            <person name="Grigoriev I.V."/>
            <person name="Allen A.E."/>
            <person name="Bidle K."/>
            <person name="Borodovsky M."/>
            <person name="Bowler C."/>
            <person name="Brownlee C."/>
            <person name="Cock J.M."/>
            <person name="Elias M."/>
            <person name="Gladyshev V.N."/>
            <person name="Groth M."/>
            <person name="Guda C."/>
            <person name="Hadaegh A."/>
            <person name="Iglesias-Rodriguez M.D."/>
            <person name="Jenkins J."/>
            <person name="Jones B.M."/>
            <person name="Lawson T."/>
            <person name="Leese F."/>
            <person name="Lindquist E."/>
            <person name="Lobanov A."/>
            <person name="Lomsadze A."/>
            <person name="Malik S.B."/>
            <person name="Marsh M.E."/>
            <person name="Mackinder L."/>
            <person name="Mock T."/>
            <person name="Mueller-Roeber B."/>
            <person name="Pagarete A."/>
            <person name="Parker M."/>
            <person name="Probert I."/>
            <person name="Quesneville H."/>
            <person name="Raines C."/>
            <person name="Rensing S.A."/>
            <person name="Riano-Pachon D.M."/>
            <person name="Richier S."/>
            <person name="Rokitta S."/>
            <person name="Shiraiwa Y."/>
            <person name="Soanes D.M."/>
            <person name="van der Giezen M."/>
            <person name="Wahlund T.M."/>
            <person name="Williams B."/>
            <person name="Wilson W."/>
            <person name="Wolfe G."/>
            <person name="Wurch L.L."/>
        </authorList>
    </citation>
    <scope>NUCLEOTIDE SEQUENCE</scope>
</reference>
<dbReference type="EnsemblProtists" id="EOD27917">
    <property type="protein sequence ID" value="EOD27917"/>
    <property type="gene ID" value="EMIHUDRAFT_235366"/>
</dbReference>
<reference evidence="2" key="2">
    <citation type="submission" date="2024-10" db="UniProtKB">
        <authorList>
            <consortium name="EnsemblProtists"/>
        </authorList>
    </citation>
    <scope>IDENTIFICATION</scope>
</reference>
<dbReference type="RefSeq" id="XP_005780346.1">
    <property type="nucleotide sequence ID" value="XM_005780289.1"/>
</dbReference>
<feature type="compositionally biased region" description="Basic residues" evidence="1">
    <location>
        <begin position="323"/>
        <end position="332"/>
    </location>
</feature>
<name>A0A0D3JWN2_EMIH1</name>
<dbReference type="AlphaFoldDB" id="A0A0D3JWN2"/>
<feature type="region of interest" description="Disordered" evidence="1">
    <location>
        <begin position="300"/>
        <end position="332"/>
    </location>
</feature>
<proteinExistence type="predicted"/>
<evidence type="ECO:0000256" key="1">
    <source>
        <dbReference type="SAM" id="MobiDB-lite"/>
    </source>
</evidence>
<evidence type="ECO:0000313" key="3">
    <source>
        <dbReference type="Proteomes" id="UP000013827"/>
    </source>
</evidence>
<accession>A0A0D3JWN2</accession>
<keyword evidence="3" id="KW-1185">Reference proteome</keyword>
<dbReference type="KEGG" id="ehx:EMIHUDRAFT_235366"/>
<dbReference type="eggNOG" id="ENOG502T1PI">
    <property type="taxonomic scope" value="Eukaryota"/>
</dbReference>
<dbReference type="GeneID" id="17273466"/>
<dbReference type="HOGENOM" id="CLU_837930_0_0_1"/>
<dbReference type="PaxDb" id="2903-EOD27917"/>